<name>A0A2G5HN51_CERBT</name>
<gene>
    <name evidence="2" type="ORF">CB0940_04893</name>
    <name evidence="3" type="ORF">RHO25_006810</name>
</gene>
<dbReference type="Proteomes" id="UP001302367">
    <property type="component" value="Chromosome 4"/>
</dbReference>
<feature type="compositionally biased region" description="Polar residues" evidence="1">
    <location>
        <begin position="27"/>
        <end position="44"/>
    </location>
</feature>
<evidence type="ECO:0000313" key="2">
    <source>
        <dbReference type="EMBL" id="PIA93974.1"/>
    </source>
</evidence>
<feature type="compositionally biased region" description="Low complexity" evidence="1">
    <location>
        <begin position="109"/>
        <end position="122"/>
    </location>
</feature>
<feature type="region of interest" description="Disordered" evidence="1">
    <location>
        <begin position="183"/>
        <end position="266"/>
    </location>
</feature>
<dbReference type="OrthoDB" id="14339at2759"/>
<evidence type="ECO:0000313" key="4">
    <source>
        <dbReference type="Proteomes" id="UP000230605"/>
    </source>
</evidence>
<keyword evidence="5" id="KW-1185">Reference proteome</keyword>
<sequence length="538" mass="57797">MPQLAGSSSAASSSSTTISVFARFKRQQSNGGSSHANKSVTNLSVDADDGPVEWRGGKLIQHERAPRTAHHHPHRRDSSILSLTTSVTDSAKGFGANVRRSVSLRSHRTNGSTSGSSLGNSTARSPSIITTHQSFTPLTPDTTIEQLEGEDKALSPPSHAPPAPPIVKRKISLTARGLSHKFKSTENLHRLHSASTAAPFSPPRSDPRASMLVSTQPAHAPLGRKNSDQNRPGLQPQASFTRDISSSHSNGAPLQPVPSLPQGMAAAGPLNPSTIYTQIHETSAKRIATIDYMRKLHEGDIFYFGTIHYSQSALHGMPSMHAYKLGRRATNYFLLGHSLPALLDLNSNTPLEYLRALSALLTEFETYQSLCGWDASGNVVKNSRMGGMFKSGIRGSKGRRSSTAIAPLDLSLETKPDLLGIAHKDANPHSPSDMSSTINPTGHEFQFLLTPHVPFEPDFSTTLGTLCDTLMDVYGKLMDLVSGPEHCNPTLIDAFSKADKAIRKIMVANVAREFEDTTRAGVKSEIAGLGKLTLGGLM</sequence>
<evidence type="ECO:0000313" key="5">
    <source>
        <dbReference type="Proteomes" id="UP001302367"/>
    </source>
</evidence>
<reference evidence="2 4" key="1">
    <citation type="submission" date="2015-10" db="EMBL/GenBank/DDBJ databases">
        <title>The cercosporin biosynthetic gene cluster was horizontally transferred to several fungal lineages and shown to be expanded in Cercospora beticola based on microsynteny with recipient genomes.</title>
        <authorList>
            <person name="De Jonge R."/>
            <person name="Ebert M.K."/>
            <person name="Suttle J.C."/>
            <person name="Jurick Ii W.M."/>
            <person name="Secor G.A."/>
            <person name="Thomma B.P."/>
            <person name="Van De Peer Y."/>
            <person name="Bolton M.D."/>
        </authorList>
    </citation>
    <scope>NUCLEOTIDE SEQUENCE [LARGE SCALE GENOMIC DNA]</scope>
    <source>
        <strain evidence="2 4">09-40</strain>
    </source>
</reference>
<proteinExistence type="predicted"/>
<accession>A0A2G5HN51</accession>
<dbReference type="EMBL" id="CP134187">
    <property type="protein sequence ID" value="WPB02176.1"/>
    <property type="molecule type" value="Genomic_DNA"/>
</dbReference>
<feature type="region of interest" description="Disordered" evidence="1">
    <location>
        <begin position="27"/>
        <end position="83"/>
    </location>
</feature>
<feature type="compositionally biased region" description="Polar residues" evidence="1">
    <location>
        <begin position="229"/>
        <end position="252"/>
    </location>
</feature>
<feature type="region of interest" description="Disordered" evidence="1">
    <location>
        <begin position="98"/>
        <end position="139"/>
    </location>
</feature>
<organism evidence="2 4">
    <name type="scientific">Cercospora beticola</name>
    <name type="common">Sugarbeet leaf spot fungus</name>
    <dbReference type="NCBI Taxonomy" id="122368"/>
    <lineage>
        <taxon>Eukaryota</taxon>
        <taxon>Fungi</taxon>
        <taxon>Dikarya</taxon>
        <taxon>Ascomycota</taxon>
        <taxon>Pezizomycotina</taxon>
        <taxon>Dothideomycetes</taxon>
        <taxon>Dothideomycetidae</taxon>
        <taxon>Mycosphaerellales</taxon>
        <taxon>Mycosphaerellaceae</taxon>
        <taxon>Cercospora</taxon>
    </lineage>
</organism>
<dbReference type="EMBL" id="LKMD01000105">
    <property type="protein sequence ID" value="PIA93974.1"/>
    <property type="molecule type" value="Genomic_DNA"/>
</dbReference>
<feature type="compositionally biased region" description="Polar residues" evidence="1">
    <location>
        <begin position="123"/>
        <end position="139"/>
    </location>
</feature>
<dbReference type="PANTHER" id="PTHR37332:SF1">
    <property type="entry name" value="ELMO DOMAIN-CONTAINING PROTEIN"/>
    <property type="match status" value="1"/>
</dbReference>
<dbReference type="AlphaFoldDB" id="A0A2G5HN51"/>
<protein>
    <submittedName>
        <fullName evidence="2">Uncharacterized protein</fullName>
    </submittedName>
</protein>
<dbReference type="Proteomes" id="UP000230605">
    <property type="component" value="Chromosome 4"/>
</dbReference>
<evidence type="ECO:0000256" key="1">
    <source>
        <dbReference type="SAM" id="MobiDB-lite"/>
    </source>
</evidence>
<evidence type="ECO:0000313" key="3">
    <source>
        <dbReference type="EMBL" id="WPB02176.1"/>
    </source>
</evidence>
<dbReference type="PANTHER" id="PTHR37332">
    <property type="entry name" value="EXPRESSED PROTEIN"/>
    <property type="match status" value="1"/>
</dbReference>
<reference evidence="3 5" key="2">
    <citation type="submission" date="2023-09" db="EMBL/GenBank/DDBJ databases">
        <title>Complete-Gapless Cercospora beticola genome.</title>
        <authorList>
            <person name="Wyatt N.A."/>
            <person name="Spanner R.E."/>
            <person name="Bolton M.D."/>
        </authorList>
    </citation>
    <scope>NUCLEOTIDE SEQUENCE [LARGE SCALE GENOMIC DNA]</scope>
    <source>
        <strain evidence="3">Cb09-40</strain>
    </source>
</reference>